<organism evidence="2 3">
    <name type="scientific">Rhodopseudomonas julia</name>
    <dbReference type="NCBI Taxonomy" id="200617"/>
    <lineage>
        <taxon>Bacteria</taxon>
        <taxon>Pseudomonadati</taxon>
        <taxon>Pseudomonadota</taxon>
        <taxon>Alphaproteobacteria</taxon>
        <taxon>Hyphomicrobiales</taxon>
        <taxon>Nitrobacteraceae</taxon>
        <taxon>Rhodopseudomonas</taxon>
    </lineage>
</organism>
<gene>
    <name evidence="2" type="ORF">J2R99_002204</name>
</gene>
<dbReference type="Gene3D" id="1.10.287.500">
    <property type="entry name" value="Helix hairpin bin"/>
    <property type="match status" value="1"/>
</dbReference>
<proteinExistence type="predicted"/>
<evidence type="ECO:0000313" key="2">
    <source>
        <dbReference type="EMBL" id="MDQ0326335.1"/>
    </source>
</evidence>
<dbReference type="EMBL" id="JAUSUK010000002">
    <property type="protein sequence ID" value="MDQ0326335.1"/>
    <property type="molecule type" value="Genomic_DNA"/>
</dbReference>
<feature type="region of interest" description="Disordered" evidence="1">
    <location>
        <begin position="191"/>
        <end position="211"/>
    </location>
</feature>
<dbReference type="InterPro" id="IPR007439">
    <property type="entry name" value="Chemotax_Pase_CheZ"/>
</dbReference>
<feature type="compositionally biased region" description="Acidic residues" evidence="1">
    <location>
        <begin position="193"/>
        <end position="203"/>
    </location>
</feature>
<accession>A0ABU0C765</accession>
<dbReference type="Proteomes" id="UP001230253">
    <property type="component" value="Unassembled WGS sequence"/>
</dbReference>
<evidence type="ECO:0000256" key="1">
    <source>
        <dbReference type="SAM" id="MobiDB-lite"/>
    </source>
</evidence>
<reference evidence="2 3" key="1">
    <citation type="submission" date="2023-07" db="EMBL/GenBank/DDBJ databases">
        <title>Genomic Encyclopedia of Type Strains, Phase IV (KMG-IV): sequencing the most valuable type-strain genomes for metagenomic binning, comparative biology and taxonomic classification.</title>
        <authorList>
            <person name="Goeker M."/>
        </authorList>
    </citation>
    <scope>NUCLEOTIDE SEQUENCE [LARGE SCALE GENOMIC DNA]</scope>
    <source>
        <strain evidence="2 3">DSM 11549</strain>
    </source>
</reference>
<dbReference type="RefSeq" id="WP_307154526.1">
    <property type="nucleotide sequence ID" value="NZ_JAUSUK010000002.1"/>
</dbReference>
<dbReference type="SUPFAM" id="SSF75708">
    <property type="entry name" value="Chemotaxis phosphatase CheZ"/>
    <property type="match status" value="1"/>
</dbReference>
<name>A0ABU0C765_9BRAD</name>
<keyword evidence="3" id="KW-1185">Reference proteome</keyword>
<comment type="caution">
    <text evidence="2">The sequence shown here is derived from an EMBL/GenBank/DDBJ whole genome shotgun (WGS) entry which is preliminary data.</text>
</comment>
<protein>
    <submittedName>
        <fullName evidence="2">Chemotaxis protein CheZ</fullName>
    </submittedName>
</protein>
<dbReference type="Pfam" id="PF04344">
    <property type="entry name" value="CheZ"/>
    <property type="match status" value="1"/>
</dbReference>
<sequence>MSAKRATAKKDVTEQEAWAQHATEQLSLALRLDKIFTELSELRQIAGKQDEVVADQQKLWLGVEAIQHAIRDTRGEIASIHAKVVDSKQFNRAADELDAVVADTEGATETILTSAEEIDDIARKLGKTLGDDERAQLQGINDRCIAIFEACNFQDITGQRISKVVNLLQFIESRIDKMLKIWSGEATAFEQHAEDEPEEEGDEALLNGPALKSDENVVSQDDIDSLFN</sequence>
<evidence type="ECO:0000313" key="3">
    <source>
        <dbReference type="Proteomes" id="UP001230253"/>
    </source>
</evidence>